<dbReference type="AlphaFoldDB" id="A0A1I1Z8D3"/>
<evidence type="ECO:0000313" key="3">
    <source>
        <dbReference type="Proteomes" id="UP000199516"/>
    </source>
</evidence>
<sequence>MPKFNKKEYVSEKSRSVKDKLNDTPPSAYEDHIPLEELKDDEIENRKKENTKNTSSTQRKEVD</sequence>
<reference evidence="2 3" key="1">
    <citation type="submission" date="2016-10" db="EMBL/GenBank/DDBJ databases">
        <authorList>
            <person name="de Groot N.N."/>
        </authorList>
    </citation>
    <scope>NUCLEOTIDE SEQUENCE [LARGE SCALE GENOMIC DNA]</scope>
    <source>
        <strain evidence="2 3">DSM 23995</strain>
    </source>
</reference>
<gene>
    <name evidence="2" type="ORF">SAMN05192532_10196</name>
</gene>
<keyword evidence="3" id="KW-1185">Reference proteome</keyword>
<evidence type="ECO:0000256" key="1">
    <source>
        <dbReference type="SAM" id="MobiDB-lite"/>
    </source>
</evidence>
<evidence type="ECO:0000313" key="2">
    <source>
        <dbReference type="EMBL" id="SFE27965.1"/>
    </source>
</evidence>
<name>A0A1I1Z8D3_9BACI</name>
<accession>A0A1I1Z8D3</accession>
<organism evidence="2 3">
    <name type="scientific">Alteribacillus iranensis</name>
    <dbReference type="NCBI Taxonomy" id="930128"/>
    <lineage>
        <taxon>Bacteria</taxon>
        <taxon>Bacillati</taxon>
        <taxon>Bacillota</taxon>
        <taxon>Bacilli</taxon>
        <taxon>Bacillales</taxon>
        <taxon>Bacillaceae</taxon>
        <taxon>Alteribacillus</taxon>
    </lineage>
</organism>
<dbReference type="STRING" id="930128.SAMN05192532_10196"/>
<proteinExistence type="predicted"/>
<feature type="region of interest" description="Disordered" evidence="1">
    <location>
        <begin position="1"/>
        <end position="63"/>
    </location>
</feature>
<protein>
    <submittedName>
        <fullName evidence="2">Uncharacterized protein</fullName>
    </submittedName>
</protein>
<dbReference type="Proteomes" id="UP000199516">
    <property type="component" value="Unassembled WGS sequence"/>
</dbReference>
<feature type="compositionally biased region" description="Basic and acidic residues" evidence="1">
    <location>
        <begin position="1"/>
        <end position="22"/>
    </location>
</feature>
<dbReference type="RefSeq" id="WP_091656054.1">
    <property type="nucleotide sequence ID" value="NZ_FONT01000001.1"/>
</dbReference>
<dbReference type="EMBL" id="FONT01000001">
    <property type="protein sequence ID" value="SFE27965.1"/>
    <property type="molecule type" value="Genomic_DNA"/>
</dbReference>